<proteinExistence type="predicted"/>
<evidence type="ECO:0000313" key="2">
    <source>
        <dbReference type="Proteomes" id="UP000594261"/>
    </source>
</evidence>
<accession>A0A7N2LZ50</accession>
<dbReference type="EnsemblPlants" id="QL06p038982:mrna">
    <property type="protein sequence ID" value="QL06p038982:mrna:CDS:1"/>
    <property type="gene ID" value="QL06p038982"/>
</dbReference>
<name>A0A7N2LZ50_QUELO</name>
<keyword evidence="2" id="KW-1185">Reference proteome</keyword>
<dbReference type="EMBL" id="LRBV02000006">
    <property type="status" value="NOT_ANNOTATED_CDS"/>
    <property type="molecule type" value="Genomic_DNA"/>
</dbReference>
<evidence type="ECO:0000313" key="1">
    <source>
        <dbReference type="EnsemblPlants" id="QL06p038982:mrna:CDS:1"/>
    </source>
</evidence>
<organism evidence="1 2">
    <name type="scientific">Quercus lobata</name>
    <name type="common">Valley oak</name>
    <dbReference type="NCBI Taxonomy" id="97700"/>
    <lineage>
        <taxon>Eukaryota</taxon>
        <taxon>Viridiplantae</taxon>
        <taxon>Streptophyta</taxon>
        <taxon>Embryophyta</taxon>
        <taxon>Tracheophyta</taxon>
        <taxon>Spermatophyta</taxon>
        <taxon>Magnoliopsida</taxon>
        <taxon>eudicotyledons</taxon>
        <taxon>Gunneridae</taxon>
        <taxon>Pentapetalae</taxon>
        <taxon>rosids</taxon>
        <taxon>fabids</taxon>
        <taxon>Fagales</taxon>
        <taxon>Fagaceae</taxon>
        <taxon>Quercus</taxon>
    </lineage>
</organism>
<sequence>MEDNISTTAESSNSLRYRKLSLVEPRVHAPTTCGHACRKIDGVAAWLLQSIATAFFTSLELCSCVYVDTKGDPDDS</sequence>
<dbReference type="PANTHER" id="PTHR34061">
    <property type="entry name" value="PROTEIN, PUTATIVE-RELATED"/>
    <property type="match status" value="1"/>
</dbReference>
<dbReference type="Gramene" id="QL06p038982:mrna">
    <property type="protein sequence ID" value="QL06p038982:mrna:CDS:1"/>
    <property type="gene ID" value="QL06p038982"/>
</dbReference>
<dbReference type="Proteomes" id="UP000594261">
    <property type="component" value="Chromosome 6"/>
</dbReference>
<dbReference type="PANTHER" id="PTHR34061:SF2">
    <property type="entry name" value="PROTEIN, PUTATIVE-RELATED"/>
    <property type="match status" value="1"/>
</dbReference>
<reference evidence="1 2" key="1">
    <citation type="journal article" date="2016" name="G3 (Bethesda)">
        <title>First Draft Assembly and Annotation of the Genome of a California Endemic Oak Quercus lobata Nee (Fagaceae).</title>
        <authorList>
            <person name="Sork V.L."/>
            <person name="Fitz-Gibbon S.T."/>
            <person name="Puiu D."/>
            <person name="Crepeau M."/>
            <person name="Gugger P.F."/>
            <person name="Sherman R."/>
            <person name="Stevens K."/>
            <person name="Langley C.H."/>
            <person name="Pellegrini M."/>
            <person name="Salzberg S.L."/>
        </authorList>
    </citation>
    <scope>NUCLEOTIDE SEQUENCE [LARGE SCALE GENOMIC DNA]</scope>
    <source>
        <strain evidence="1 2">cv. SW786</strain>
    </source>
</reference>
<reference evidence="1" key="2">
    <citation type="submission" date="2021-01" db="UniProtKB">
        <authorList>
            <consortium name="EnsemblPlants"/>
        </authorList>
    </citation>
    <scope>IDENTIFICATION</scope>
</reference>
<protein>
    <submittedName>
        <fullName evidence="1">Uncharacterized protein</fullName>
    </submittedName>
</protein>
<dbReference type="InParanoid" id="A0A7N2LZ50"/>
<dbReference type="AlphaFoldDB" id="A0A7N2LZ50"/>